<name>A0ABY4ZVG8_9CAUL</name>
<organism evidence="1 2">
    <name type="scientific">Caulobacter segnis</name>
    <dbReference type="NCBI Taxonomy" id="88688"/>
    <lineage>
        <taxon>Bacteria</taxon>
        <taxon>Pseudomonadati</taxon>
        <taxon>Pseudomonadota</taxon>
        <taxon>Alphaproteobacteria</taxon>
        <taxon>Caulobacterales</taxon>
        <taxon>Caulobacteraceae</taxon>
        <taxon>Caulobacter</taxon>
    </lineage>
</organism>
<gene>
    <name evidence="1" type="ORF">MZV50_02945</name>
</gene>
<sequence length="277" mass="31426">MKVLEAWSFSAGVVDVELQAKAGIARDKDAARREISLSKVAKFQELKAPKLPDRAVLEAKFGPIRKPNDEVDVALLHALELNAVDFLITEDRGIHERVKLTPLSSRVFTVVDALVWLRRTFDPTPVALPLIADRHAYEIDKDDEIFDSLREGYPAFDKWWAKCVNEHRPCWIVTVDSELAGIIVRKDEARAEATVTLTYNDINQLRGWTKEQGTPIHLNDAPFVFIARCSDYISAPVVSLRGRLLIHAGAKTVKREQENDWRPVDFVIRNIPIRRGD</sequence>
<evidence type="ECO:0000313" key="2">
    <source>
        <dbReference type="Proteomes" id="UP001057520"/>
    </source>
</evidence>
<accession>A0ABY4ZVG8</accession>
<protein>
    <recommendedName>
        <fullName evidence="3">PIN domain-containing protein</fullName>
    </recommendedName>
</protein>
<dbReference type="EMBL" id="CP096040">
    <property type="protein sequence ID" value="USQ96568.1"/>
    <property type="molecule type" value="Genomic_DNA"/>
</dbReference>
<keyword evidence="2" id="KW-1185">Reference proteome</keyword>
<reference evidence="1 2" key="1">
    <citation type="submission" date="2022-04" db="EMBL/GenBank/DDBJ databases">
        <title>Genome sequence of soybean root-associated Caulobacter segnis RL271.</title>
        <authorList>
            <person name="Longley R."/>
            <person name="Bonito G."/>
            <person name="Trigodet F."/>
            <person name="Crosson S."/>
            <person name="Fiebig A."/>
        </authorList>
    </citation>
    <scope>NUCLEOTIDE SEQUENCE [LARGE SCALE GENOMIC DNA]</scope>
    <source>
        <strain evidence="1 2">RL271</strain>
    </source>
</reference>
<proteinExistence type="predicted"/>
<dbReference type="Proteomes" id="UP001057520">
    <property type="component" value="Chromosome"/>
</dbReference>
<evidence type="ECO:0000313" key="1">
    <source>
        <dbReference type="EMBL" id="USQ96568.1"/>
    </source>
</evidence>
<evidence type="ECO:0008006" key="3">
    <source>
        <dbReference type="Google" id="ProtNLM"/>
    </source>
</evidence>